<feature type="region of interest" description="Disordered" evidence="1">
    <location>
        <begin position="57"/>
        <end position="85"/>
    </location>
</feature>
<dbReference type="EMBL" id="BPLQ01004536">
    <property type="protein sequence ID" value="GIY08616.1"/>
    <property type="molecule type" value="Genomic_DNA"/>
</dbReference>
<evidence type="ECO:0000256" key="1">
    <source>
        <dbReference type="SAM" id="MobiDB-lite"/>
    </source>
</evidence>
<feature type="signal peptide" evidence="2">
    <location>
        <begin position="1"/>
        <end position="26"/>
    </location>
</feature>
<keyword evidence="2" id="KW-0732">Signal</keyword>
<feature type="chain" id="PRO_5043786285" description="Secreted protein" evidence="2">
    <location>
        <begin position="27"/>
        <end position="85"/>
    </location>
</feature>
<dbReference type="Proteomes" id="UP001054837">
    <property type="component" value="Unassembled WGS sequence"/>
</dbReference>
<sequence length="85" mass="9412">MTTIANLVKICVFYVFLNCLPREALAYTIPEDSETVTFTSMAYCIWDPDACQRKQSLDSKGLGSSTRNASPCRQAPITQSIVSRS</sequence>
<gene>
    <name evidence="3" type="ORF">CDAR_433181</name>
</gene>
<dbReference type="AlphaFoldDB" id="A0AAV4QJT6"/>
<feature type="compositionally biased region" description="Polar residues" evidence="1">
    <location>
        <begin position="62"/>
        <end position="85"/>
    </location>
</feature>
<evidence type="ECO:0000313" key="3">
    <source>
        <dbReference type="EMBL" id="GIY08616.1"/>
    </source>
</evidence>
<reference evidence="3 4" key="1">
    <citation type="submission" date="2021-06" db="EMBL/GenBank/DDBJ databases">
        <title>Caerostris darwini draft genome.</title>
        <authorList>
            <person name="Kono N."/>
            <person name="Arakawa K."/>
        </authorList>
    </citation>
    <scope>NUCLEOTIDE SEQUENCE [LARGE SCALE GENOMIC DNA]</scope>
</reference>
<comment type="caution">
    <text evidence="3">The sequence shown here is derived from an EMBL/GenBank/DDBJ whole genome shotgun (WGS) entry which is preliminary data.</text>
</comment>
<keyword evidence="4" id="KW-1185">Reference proteome</keyword>
<evidence type="ECO:0008006" key="5">
    <source>
        <dbReference type="Google" id="ProtNLM"/>
    </source>
</evidence>
<protein>
    <recommendedName>
        <fullName evidence="5">Secreted protein</fullName>
    </recommendedName>
</protein>
<organism evidence="3 4">
    <name type="scientific">Caerostris darwini</name>
    <dbReference type="NCBI Taxonomy" id="1538125"/>
    <lineage>
        <taxon>Eukaryota</taxon>
        <taxon>Metazoa</taxon>
        <taxon>Ecdysozoa</taxon>
        <taxon>Arthropoda</taxon>
        <taxon>Chelicerata</taxon>
        <taxon>Arachnida</taxon>
        <taxon>Araneae</taxon>
        <taxon>Araneomorphae</taxon>
        <taxon>Entelegynae</taxon>
        <taxon>Araneoidea</taxon>
        <taxon>Araneidae</taxon>
        <taxon>Caerostris</taxon>
    </lineage>
</organism>
<name>A0AAV4QJT6_9ARAC</name>
<proteinExistence type="predicted"/>
<evidence type="ECO:0000256" key="2">
    <source>
        <dbReference type="SAM" id="SignalP"/>
    </source>
</evidence>
<accession>A0AAV4QJT6</accession>
<evidence type="ECO:0000313" key="4">
    <source>
        <dbReference type="Proteomes" id="UP001054837"/>
    </source>
</evidence>